<accession>A0ABN7JJS6</accession>
<comment type="cofactor">
    <cofactor evidence="1 8">
        <name>Mg(2+)</name>
        <dbReference type="ChEBI" id="CHEBI:18420"/>
    </cofactor>
</comment>
<dbReference type="PANTHER" id="PTHR33653">
    <property type="entry name" value="RIBONUCLEASE VAPC2"/>
    <property type="match status" value="1"/>
</dbReference>
<dbReference type="InterPro" id="IPR002716">
    <property type="entry name" value="PIN_dom"/>
</dbReference>
<dbReference type="RefSeq" id="WP_142592298.1">
    <property type="nucleotide sequence ID" value="NZ_CABFWF030000010.1"/>
</dbReference>
<keyword evidence="2 8" id="KW-1277">Toxin-antitoxin system</keyword>
<keyword evidence="5 8" id="KW-0378">Hydrolase</keyword>
<evidence type="ECO:0000256" key="5">
    <source>
        <dbReference type="ARBA" id="ARBA00022801"/>
    </source>
</evidence>
<sequence>MILLDTNVLSEPMKSASDPKVKAWLDAQDAKVLYAASTSIAEIFLGIEIMPEGQRKTLLRQRIRDLLDLLLGSRILPFDEAAAKAYAVIVASARASGRSILLAAGQIAAIARIHGFTVATRDTSPFEAAGVAVINPWRL</sequence>
<dbReference type="InterPro" id="IPR029060">
    <property type="entry name" value="PIN-like_dom_sf"/>
</dbReference>
<comment type="caution">
    <text evidence="8">Lacks conserved residue(s) required for the propagation of feature annotation.</text>
</comment>
<dbReference type="Proteomes" id="UP000606921">
    <property type="component" value="Unassembled WGS sequence"/>
</dbReference>
<evidence type="ECO:0000256" key="2">
    <source>
        <dbReference type="ARBA" id="ARBA00022649"/>
    </source>
</evidence>
<comment type="caution">
    <text evidence="10">The sequence shown here is derived from an EMBL/GenBank/DDBJ whole genome shotgun (WGS) entry which is preliminary data.</text>
</comment>
<name>A0ABN7JJS6_9HYPH</name>
<dbReference type="InterPro" id="IPR022907">
    <property type="entry name" value="VapC_family"/>
</dbReference>
<evidence type="ECO:0000256" key="3">
    <source>
        <dbReference type="ARBA" id="ARBA00022722"/>
    </source>
</evidence>
<dbReference type="EMBL" id="CABFWF030000010">
    <property type="protein sequence ID" value="CAD7033571.1"/>
    <property type="molecule type" value="Genomic_DNA"/>
</dbReference>
<evidence type="ECO:0000256" key="6">
    <source>
        <dbReference type="ARBA" id="ARBA00022842"/>
    </source>
</evidence>
<evidence type="ECO:0000256" key="1">
    <source>
        <dbReference type="ARBA" id="ARBA00001946"/>
    </source>
</evidence>
<protein>
    <recommendedName>
        <fullName evidence="8">Ribonuclease VapC</fullName>
        <shortName evidence="8">RNase VapC</shortName>
        <ecNumber evidence="8">3.1.-.-</ecNumber>
    </recommendedName>
    <alternativeName>
        <fullName evidence="8">Toxin VapC</fullName>
    </alternativeName>
</protein>
<evidence type="ECO:0000313" key="11">
    <source>
        <dbReference type="Proteomes" id="UP000606921"/>
    </source>
</evidence>
<dbReference type="Pfam" id="PF01850">
    <property type="entry name" value="PIN"/>
    <property type="match status" value="1"/>
</dbReference>
<comment type="function">
    <text evidence="8">Toxic component of a toxin-antitoxin (TA) system. An RNase.</text>
</comment>
<keyword evidence="11" id="KW-1185">Reference proteome</keyword>
<dbReference type="HAMAP" id="MF_00265">
    <property type="entry name" value="VapC_Nob1"/>
    <property type="match status" value="1"/>
</dbReference>
<dbReference type="SUPFAM" id="SSF88723">
    <property type="entry name" value="PIN domain-like"/>
    <property type="match status" value="1"/>
</dbReference>
<feature type="binding site" evidence="8">
    <location>
        <position position="5"/>
    </location>
    <ligand>
        <name>Mg(2+)</name>
        <dbReference type="ChEBI" id="CHEBI:18420"/>
    </ligand>
</feature>
<evidence type="ECO:0000259" key="9">
    <source>
        <dbReference type="Pfam" id="PF01850"/>
    </source>
</evidence>
<gene>
    <name evidence="8" type="primary">vapC</name>
    <name evidence="10" type="ORF">REJC140_03202</name>
</gene>
<keyword evidence="3 8" id="KW-0540">Nuclease</keyword>
<keyword evidence="8" id="KW-0800">Toxin</keyword>
<feature type="domain" description="PIN" evidence="9">
    <location>
        <begin position="2"/>
        <end position="127"/>
    </location>
</feature>
<evidence type="ECO:0000313" key="10">
    <source>
        <dbReference type="EMBL" id="CAD7033571.1"/>
    </source>
</evidence>
<dbReference type="InterPro" id="IPR050556">
    <property type="entry name" value="Type_II_TA_system_RNase"/>
</dbReference>
<keyword evidence="4 8" id="KW-0479">Metal-binding</keyword>
<comment type="similarity">
    <text evidence="7 8">Belongs to the PINc/VapC protein family.</text>
</comment>
<dbReference type="EC" id="3.1.-.-" evidence="8"/>
<keyword evidence="6 8" id="KW-0460">Magnesium</keyword>
<evidence type="ECO:0000256" key="8">
    <source>
        <dbReference type="HAMAP-Rule" id="MF_00265"/>
    </source>
</evidence>
<organism evidence="10 11">
    <name type="scientific">Pseudorhizobium endolithicum</name>
    <dbReference type="NCBI Taxonomy" id="1191678"/>
    <lineage>
        <taxon>Bacteria</taxon>
        <taxon>Pseudomonadati</taxon>
        <taxon>Pseudomonadota</taxon>
        <taxon>Alphaproteobacteria</taxon>
        <taxon>Hyphomicrobiales</taxon>
        <taxon>Rhizobiaceae</taxon>
        <taxon>Rhizobium/Agrobacterium group</taxon>
        <taxon>Pseudorhizobium</taxon>
    </lineage>
</organism>
<evidence type="ECO:0000256" key="7">
    <source>
        <dbReference type="ARBA" id="ARBA00038093"/>
    </source>
</evidence>
<dbReference type="PANTHER" id="PTHR33653:SF1">
    <property type="entry name" value="RIBONUCLEASE VAPC2"/>
    <property type="match status" value="1"/>
</dbReference>
<evidence type="ECO:0000256" key="4">
    <source>
        <dbReference type="ARBA" id="ARBA00022723"/>
    </source>
</evidence>
<proteinExistence type="inferred from homology"/>
<reference evidence="10 11" key="1">
    <citation type="submission" date="2020-11" db="EMBL/GenBank/DDBJ databases">
        <authorList>
            <person name="Lassalle F."/>
        </authorList>
    </citation>
    <scope>NUCLEOTIDE SEQUENCE [LARGE SCALE GENOMIC DNA]</scope>
    <source>
        <strain evidence="10 11">JC140</strain>
    </source>
</reference>
<dbReference type="CDD" id="cd18731">
    <property type="entry name" value="PIN_NgFitB-like"/>
    <property type="match status" value="1"/>
</dbReference>
<dbReference type="Gene3D" id="3.40.50.1010">
    <property type="entry name" value="5'-nuclease"/>
    <property type="match status" value="1"/>
</dbReference>